<dbReference type="SUPFAM" id="SSF52540">
    <property type="entry name" value="P-loop containing nucleoside triphosphate hydrolases"/>
    <property type="match status" value="2"/>
</dbReference>
<keyword evidence="5 7" id="KW-0067">ATP-binding</keyword>
<dbReference type="PANTHER" id="PTHR43790:SF9">
    <property type="entry name" value="GALACTOFURANOSE TRANSPORTER ATP-BINDING PROTEIN YTFR"/>
    <property type="match status" value="1"/>
</dbReference>
<dbReference type="EMBL" id="QZCG01000009">
    <property type="protein sequence ID" value="RJE84186.1"/>
    <property type="molecule type" value="Genomic_DNA"/>
</dbReference>
<dbReference type="InterPro" id="IPR017871">
    <property type="entry name" value="ABC_transporter-like_CS"/>
</dbReference>
<evidence type="ECO:0000256" key="3">
    <source>
        <dbReference type="ARBA" id="ARBA00022737"/>
    </source>
</evidence>
<sequence>MPTTLSHEAICVSAVRKAYGPTVALDDVSVTVRSGTVHALLGENGAGKSTFVKLLSGLIVPDTGDVSVFGKNVRLDSPRAAHRLGIQTAFQEMTLLHNLTVLENMLIPSAPVSVTGSIKRKRARIDISRHFEDMGLSDLNLDDEIGELELAQRQKIEIARVIYRRPKVLLLDEPTSSLSGPDVEWLGEVIRREKERGTTIIFISHRLSEVRDFCDDLTVLRGGTHIGSGRVADFRDEDVIKMIAGRPLVHSFPPRTQTRHALGDEILSLENAGAEGKLRDVSLSLREGEILGVAGLQGMGQHDLFLSIFGDKPLSSGRLKIGGQKVVFTSPRDAIRAKIGISLVPEERKTEGLFLRLSGTHNATIPMIDKFTKFGLIDRKRESAEVRRAFSKIDLVERAEWSTADTFSGGNQQKIAIAKWLLTQAPILLVYDPTRGVDVGTKNEIYKILLRYAEAGGAVIFYSTEIPELVHLSDRTIVFYGGTVIAEYANDALTEENILAAALGSAPLKPAI</sequence>
<dbReference type="CDD" id="cd03216">
    <property type="entry name" value="ABC_Carb_Monos_I"/>
    <property type="match status" value="1"/>
</dbReference>
<proteinExistence type="predicted"/>
<evidence type="ECO:0000256" key="1">
    <source>
        <dbReference type="ARBA" id="ARBA00022448"/>
    </source>
</evidence>
<keyword evidence="4" id="KW-0547">Nucleotide-binding</keyword>
<dbReference type="GO" id="GO:0005524">
    <property type="term" value="F:ATP binding"/>
    <property type="evidence" value="ECO:0007669"/>
    <property type="project" value="UniProtKB-KW"/>
</dbReference>
<dbReference type="PROSITE" id="PS00211">
    <property type="entry name" value="ABC_TRANSPORTER_1"/>
    <property type="match status" value="1"/>
</dbReference>
<dbReference type="CDD" id="cd03215">
    <property type="entry name" value="ABC_Carb_Monos_II"/>
    <property type="match status" value="1"/>
</dbReference>
<evidence type="ECO:0000259" key="6">
    <source>
        <dbReference type="PROSITE" id="PS50893"/>
    </source>
</evidence>
<dbReference type="InterPro" id="IPR003439">
    <property type="entry name" value="ABC_transporter-like_ATP-bd"/>
</dbReference>
<evidence type="ECO:0000256" key="5">
    <source>
        <dbReference type="ARBA" id="ARBA00022840"/>
    </source>
</evidence>
<comment type="caution">
    <text evidence="7">The sequence shown here is derived from an EMBL/GenBank/DDBJ whole genome shotgun (WGS) entry which is preliminary data.</text>
</comment>
<accession>A0A418ST85</accession>
<dbReference type="SMART" id="SM00382">
    <property type="entry name" value="AAA"/>
    <property type="match status" value="1"/>
</dbReference>
<protein>
    <submittedName>
        <fullName evidence="7">Sugar ABC transporter ATP-binding protein</fullName>
    </submittedName>
</protein>
<keyword evidence="3" id="KW-0677">Repeat</keyword>
<organism evidence="7 8">
    <name type="scientific">Paracoccus onubensis</name>
    <dbReference type="NCBI Taxonomy" id="1675788"/>
    <lineage>
        <taxon>Bacteria</taxon>
        <taxon>Pseudomonadati</taxon>
        <taxon>Pseudomonadota</taxon>
        <taxon>Alphaproteobacteria</taxon>
        <taxon>Rhodobacterales</taxon>
        <taxon>Paracoccaceae</taxon>
        <taxon>Paracoccus</taxon>
    </lineage>
</organism>
<evidence type="ECO:0000256" key="4">
    <source>
        <dbReference type="ARBA" id="ARBA00022741"/>
    </source>
</evidence>
<dbReference type="InterPro" id="IPR050107">
    <property type="entry name" value="ABC_carbohydrate_import_ATPase"/>
</dbReference>
<dbReference type="RefSeq" id="WP_119750068.1">
    <property type="nucleotide sequence ID" value="NZ_QZCG01000009.1"/>
</dbReference>
<gene>
    <name evidence="7" type="ORF">D3P04_14400</name>
</gene>
<keyword evidence="2" id="KW-0762">Sugar transport</keyword>
<evidence type="ECO:0000313" key="7">
    <source>
        <dbReference type="EMBL" id="RJE84186.1"/>
    </source>
</evidence>
<dbReference type="OrthoDB" id="9805029at2"/>
<evidence type="ECO:0000256" key="2">
    <source>
        <dbReference type="ARBA" id="ARBA00022597"/>
    </source>
</evidence>
<dbReference type="Proteomes" id="UP000284202">
    <property type="component" value="Unassembled WGS sequence"/>
</dbReference>
<keyword evidence="8" id="KW-1185">Reference proteome</keyword>
<dbReference type="PANTHER" id="PTHR43790">
    <property type="entry name" value="CARBOHYDRATE TRANSPORT ATP-BINDING PROTEIN MG119-RELATED"/>
    <property type="match status" value="1"/>
</dbReference>
<feature type="domain" description="ABC transporter" evidence="6">
    <location>
        <begin position="262"/>
        <end position="506"/>
    </location>
</feature>
<dbReference type="InterPro" id="IPR003593">
    <property type="entry name" value="AAA+_ATPase"/>
</dbReference>
<dbReference type="GO" id="GO:0016887">
    <property type="term" value="F:ATP hydrolysis activity"/>
    <property type="evidence" value="ECO:0007669"/>
    <property type="project" value="InterPro"/>
</dbReference>
<name>A0A418ST85_9RHOB</name>
<evidence type="ECO:0000313" key="8">
    <source>
        <dbReference type="Proteomes" id="UP000284202"/>
    </source>
</evidence>
<reference evidence="8" key="1">
    <citation type="submission" date="2018-09" db="EMBL/GenBank/DDBJ databases">
        <title>Acidovorax cavernicola nov. sp. isolated from Gruta de las Maravillas (Aracena, Spain).</title>
        <authorList>
            <person name="Jurado V."/>
            <person name="Gutierrez-Patricio S."/>
            <person name="Gonzalez-Pimentel J.L."/>
            <person name="Miller A.Z."/>
            <person name="Laiz L."/>
            <person name="Saiz-Jimenez C."/>
        </authorList>
    </citation>
    <scope>NUCLEOTIDE SEQUENCE [LARGE SCALE GENOMIC DNA]</scope>
    <source>
        <strain evidence="8">1011MAR3C25</strain>
    </source>
</reference>
<dbReference type="InterPro" id="IPR027417">
    <property type="entry name" value="P-loop_NTPase"/>
</dbReference>
<dbReference type="Pfam" id="PF00005">
    <property type="entry name" value="ABC_tran"/>
    <property type="match status" value="2"/>
</dbReference>
<keyword evidence="1" id="KW-0813">Transport</keyword>
<dbReference type="PROSITE" id="PS50893">
    <property type="entry name" value="ABC_TRANSPORTER_2"/>
    <property type="match status" value="2"/>
</dbReference>
<feature type="domain" description="ABC transporter" evidence="6">
    <location>
        <begin position="10"/>
        <end position="247"/>
    </location>
</feature>
<dbReference type="AlphaFoldDB" id="A0A418ST85"/>
<dbReference type="Gene3D" id="3.40.50.300">
    <property type="entry name" value="P-loop containing nucleotide triphosphate hydrolases"/>
    <property type="match status" value="2"/>
</dbReference>